<gene>
    <name evidence="5" type="ORF">GQS40_06705</name>
</gene>
<dbReference type="Pfam" id="PF01420">
    <property type="entry name" value="Methylase_S"/>
    <property type="match status" value="1"/>
</dbReference>
<sequence>MFPKDGQLVPEVRFDGFTDDWEQRKLGDIFTILDGDRGKNYPGEKDFFNQGETLFLDTGNVKKNGFDFTKKKYITKEKDKALRSGKLELFDFVLTSRGTLGNVAYYSEEIAKSHPSVRINSAMLILRPNMQNTVSDSYIVSVLRGNIIDTFMIKNHVGSAQLHITKKDFSKVEVRIPSLLGEQEIIGAFFQQLDNLITLHQRKLDILKKQKKGFLQKMFVS</sequence>
<dbReference type="Gene3D" id="1.10.287.1120">
    <property type="entry name" value="Bipartite methylase S protein"/>
    <property type="match status" value="1"/>
</dbReference>
<dbReference type="InterPro" id="IPR000055">
    <property type="entry name" value="Restrct_endonuc_typeI_TRD"/>
</dbReference>
<keyword evidence="5" id="KW-0540">Nuclease</keyword>
<dbReference type="GO" id="GO:0003677">
    <property type="term" value="F:DNA binding"/>
    <property type="evidence" value="ECO:0007669"/>
    <property type="project" value="UniProtKB-KW"/>
</dbReference>
<dbReference type="InterPro" id="IPR052021">
    <property type="entry name" value="Type-I_RS_S_subunit"/>
</dbReference>
<name>A0A6L7AC65_LEULA</name>
<dbReference type="PANTHER" id="PTHR30408:SF12">
    <property type="entry name" value="TYPE I RESTRICTION ENZYME MJAVIII SPECIFICITY SUBUNIT"/>
    <property type="match status" value="1"/>
</dbReference>
<dbReference type="InterPro" id="IPR044946">
    <property type="entry name" value="Restrct_endonuc_typeI_TRD_sf"/>
</dbReference>
<proteinExistence type="inferred from homology"/>
<evidence type="ECO:0000256" key="3">
    <source>
        <dbReference type="ARBA" id="ARBA00023125"/>
    </source>
</evidence>
<dbReference type="GO" id="GO:0009307">
    <property type="term" value="P:DNA restriction-modification system"/>
    <property type="evidence" value="ECO:0007669"/>
    <property type="project" value="UniProtKB-KW"/>
</dbReference>
<organism evidence="5 6">
    <name type="scientific">Leuconostoc lactis</name>
    <dbReference type="NCBI Taxonomy" id="1246"/>
    <lineage>
        <taxon>Bacteria</taxon>
        <taxon>Bacillati</taxon>
        <taxon>Bacillota</taxon>
        <taxon>Bacilli</taxon>
        <taxon>Lactobacillales</taxon>
        <taxon>Lactobacillaceae</taxon>
        <taxon>Leuconostoc</taxon>
    </lineage>
</organism>
<dbReference type="SUPFAM" id="SSF116734">
    <property type="entry name" value="DNA methylase specificity domain"/>
    <property type="match status" value="1"/>
</dbReference>
<evidence type="ECO:0000256" key="1">
    <source>
        <dbReference type="ARBA" id="ARBA00010923"/>
    </source>
</evidence>
<dbReference type="AlphaFoldDB" id="A0A6L7AC65"/>
<comment type="caution">
    <text evidence="5">The sequence shown here is derived from an EMBL/GenBank/DDBJ whole genome shotgun (WGS) entry which is preliminary data.</text>
</comment>
<evidence type="ECO:0000256" key="2">
    <source>
        <dbReference type="ARBA" id="ARBA00022747"/>
    </source>
</evidence>
<protein>
    <submittedName>
        <fullName evidence="5">Restriction endonuclease subunit S</fullName>
    </submittedName>
</protein>
<evidence type="ECO:0000313" key="5">
    <source>
        <dbReference type="EMBL" id="MWN21362.1"/>
    </source>
</evidence>
<keyword evidence="5" id="KW-0255">Endonuclease</keyword>
<dbReference type="Gene3D" id="3.90.220.20">
    <property type="entry name" value="DNA methylase specificity domains"/>
    <property type="match status" value="1"/>
</dbReference>
<keyword evidence="5" id="KW-0378">Hydrolase</keyword>
<keyword evidence="2" id="KW-0680">Restriction system</keyword>
<feature type="domain" description="Type I restriction modification DNA specificity" evidence="4">
    <location>
        <begin position="19"/>
        <end position="207"/>
    </location>
</feature>
<evidence type="ECO:0000313" key="6">
    <source>
        <dbReference type="Proteomes" id="UP000478636"/>
    </source>
</evidence>
<dbReference type="Proteomes" id="UP000478636">
    <property type="component" value="Unassembled WGS sequence"/>
</dbReference>
<dbReference type="GO" id="GO:0004519">
    <property type="term" value="F:endonuclease activity"/>
    <property type="evidence" value="ECO:0007669"/>
    <property type="project" value="UniProtKB-KW"/>
</dbReference>
<comment type="similarity">
    <text evidence="1">Belongs to the type-I restriction system S methylase family.</text>
</comment>
<dbReference type="EMBL" id="WSZI01000013">
    <property type="protein sequence ID" value="MWN21362.1"/>
    <property type="molecule type" value="Genomic_DNA"/>
</dbReference>
<accession>A0A6L7AC65</accession>
<dbReference type="PANTHER" id="PTHR30408">
    <property type="entry name" value="TYPE-1 RESTRICTION ENZYME ECOKI SPECIFICITY PROTEIN"/>
    <property type="match status" value="1"/>
</dbReference>
<evidence type="ECO:0000259" key="4">
    <source>
        <dbReference type="Pfam" id="PF01420"/>
    </source>
</evidence>
<reference evidence="5 6" key="1">
    <citation type="submission" date="2019-12" db="EMBL/GenBank/DDBJ databases">
        <title>Complete genome sequence of Leuconostoc lactis strain AVN1 provides insights into metabolic potential.</title>
        <authorList>
            <person name="Besrour N."/>
            <person name="Najjari A."/>
            <person name="Fhoula I."/>
            <person name="Jaballah S."/>
            <person name="Klibi N."/>
            <person name="Ouzari H.I."/>
        </authorList>
    </citation>
    <scope>NUCLEOTIDE SEQUENCE [LARGE SCALE GENOMIC DNA]</scope>
    <source>
        <strain evidence="5 6">AVN1</strain>
    </source>
</reference>
<keyword evidence="3" id="KW-0238">DNA-binding</keyword>